<organism evidence="10 11">
    <name type="scientific">Candida boidinii</name>
    <name type="common">Yeast</name>
    <dbReference type="NCBI Taxonomy" id="5477"/>
    <lineage>
        <taxon>Eukaryota</taxon>
        <taxon>Fungi</taxon>
        <taxon>Dikarya</taxon>
        <taxon>Ascomycota</taxon>
        <taxon>Saccharomycotina</taxon>
        <taxon>Pichiomycetes</taxon>
        <taxon>Pichiales</taxon>
        <taxon>Pichiaceae</taxon>
        <taxon>Ogataea</taxon>
        <taxon>Ogataea/Candida clade</taxon>
    </lineage>
</organism>
<dbReference type="InterPro" id="IPR036070">
    <property type="entry name" value="Nop_dom_sf"/>
</dbReference>
<dbReference type="InterPro" id="IPR012976">
    <property type="entry name" value="NOSIC"/>
</dbReference>
<comment type="caution">
    <text evidence="10">The sequence shown here is derived from an EMBL/GenBank/DDBJ whole genome shotgun (WGS) entry which is preliminary data.</text>
</comment>
<dbReference type="InterPro" id="IPR019175">
    <property type="entry name" value="Prp31_C"/>
</dbReference>
<dbReference type="EMBL" id="BSXN01000123">
    <property type="protein sequence ID" value="GME67222.1"/>
    <property type="molecule type" value="Genomic_DNA"/>
</dbReference>
<dbReference type="GO" id="GO:0071011">
    <property type="term" value="C:precatalytic spliceosome"/>
    <property type="evidence" value="ECO:0007669"/>
    <property type="project" value="TreeGrafter"/>
</dbReference>
<evidence type="ECO:0000256" key="8">
    <source>
        <dbReference type="ARBA" id="ARBA00023274"/>
    </source>
</evidence>
<dbReference type="Gene3D" id="1.10.246.90">
    <property type="entry name" value="Nop domain"/>
    <property type="match status" value="1"/>
</dbReference>
<comment type="similarity">
    <text evidence="2">Belongs to the PRP31 family.</text>
</comment>
<dbReference type="SUPFAM" id="SSF89124">
    <property type="entry name" value="Nop domain"/>
    <property type="match status" value="1"/>
</dbReference>
<evidence type="ECO:0000313" key="11">
    <source>
        <dbReference type="Proteomes" id="UP001165120"/>
    </source>
</evidence>
<dbReference type="GO" id="GO:0005687">
    <property type="term" value="C:U4 snRNP"/>
    <property type="evidence" value="ECO:0007669"/>
    <property type="project" value="TreeGrafter"/>
</dbReference>
<dbReference type="Gene3D" id="1.10.287.4070">
    <property type="match status" value="1"/>
</dbReference>
<evidence type="ECO:0000256" key="4">
    <source>
        <dbReference type="ARBA" id="ARBA00022728"/>
    </source>
</evidence>
<evidence type="ECO:0000256" key="6">
    <source>
        <dbReference type="ARBA" id="ARBA00023187"/>
    </source>
</evidence>
<evidence type="ECO:0000256" key="2">
    <source>
        <dbReference type="ARBA" id="ARBA00005572"/>
    </source>
</evidence>
<keyword evidence="5" id="KW-0694">RNA-binding</keyword>
<dbReference type="GO" id="GO:0046540">
    <property type="term" value="C:U4/U6 x U5 tri-snRNP complex"/>
    <property type="evidence" value="ECO:0007669"/>
    <property type="project" value="InterPro"/>
</dbReference>
<dbReference type="InterPro" id="IPR042239">
    <property type="entry name" value="Nop_C"/>
</dbReference>
<gene>
    <name evidence="10" type="ORF">Cboi02_000065100</name>
</gene>
<dbReference type="GO" id="GO:0003723">
    <property type="term" value="F:RNA binding"/>
    <property type="evidence" value="ECO:0007669"/>
    <property type="project" value="UniProtKB-KW"/>
</dbReference>
<dbReference type="SMART" id="SM00931">
    <property type="entry name" value="NOSIC"/>
    <property type="match status" value="1"/>
</dbReference>
<sequence length="526" mass="59154">MSLADQLMYSSDEDEGEGLQHELDFDENEEENLEIEGIPHTGDNYITNRDSDYSFGFTNLLINKKLKDIDDIRKYSKTLAPLNNLLSELNKVQSKEKNGRSTNNQQLFSFLSEANSILDDVVIEANEIYSFIALHYSPIFPELSSLVPNPREYCQIIHIIKDDVRLIDENNELLHQTIQQDRILVLTMAASLLLKNPDYIDRLTKMRKENFPLETVLQAVDLLIELFNKRDIITQFISDKLSIISPNVAIIVGAEVAAQIISIYGLEGLCKTPSCNIPSLGVNRSSTSIFSKYRVRNQGYLYNCDLVQNTPEDYRVQAMRMISAKIALAARIDYGNLRKNASQTPSVELGLKWRQEIISKLEKLQVAPDSRDSKPLPIPIVKPSKKRGGRRFRKYKEKFGMSEFAKAQNKMVFGEQEETRMDSFGKETGLGLASKFSSLGNSAAGGVSTSSYRKLKTNDHIKSKVSKNMAARLELSLGANQESVKNGSVLASSLTQNKNINISNFKSSKSDNSKNINLDWLNGGKK</sequence>
<keyword evidence="3" id="KW-0507">mRNA processing</keyword>
<dbReference type="InterPro" id="IPR027105">
    <property type="entry name" value="Prp31"/>
</dbReference>
<dbReference type="Pfam" id="PF01798">
    <property type="entry name" value="Nop"/>
    <property type="match status" value="1"/>
</dbReference>
<evidence type="ECO:0000256" key="3">
    <source>
        <dbReference type="ARBA" id="ARBA00022664"/>
    </source>
</evidence>
<evidence type="ECO:0000256" key="1">
    <source>
        <dbReference type="ARBA" id="ARBA00004123"/>
    </source>
</evidence>
<evidence type="ECO:0000259" key="9">
    <source>
        <dbReference type="PROSITE" id="PS51358"/>
    </source>
</evidence>
<keyword evidence="6" id="KW-0508">mRNA splicing</keyword>
<evidence type="ECO:0000256" key="5">
    <source>
        <dbReference type="ARBA" id="ARBA00022884"/>
    </source>
</evidence>
<reference evidence="10" key="1">
    <citation type="submission" date="2023-04" db="EMBL/GenBank/DDBJ databases">
        <title>Candida boidinii NBRC 10035.</title>
        <authorList>
            <person name="Ichikawa N."/>
            <person name="Sato H."/>
            <person name="Tonouchi N."/>
        </authorList>
    </citation>
    <scope>NUCLEOTIDE SEQUENCE</scope>
    <source>
        <strain evidence="10">NBRC 10035</strain>
    </source>
</reference>
<name>A0A9W6WEN7_CANBO</name>
<evidence type="ECO:0000313" key="10">
    <source>
        <dbReference type="EMBL" id="GME67222.1"/>
    </source>
</evidence>
<dbReference type="AlphaFoldDB" id="A0A9W6WEN7"/>
<keyword evidence="4" id="KW-0747">Spliceosome</keyword>
<keyword evidence="11" id="KW-1185">Reference proteome</keyword>
<dbReference type="PANTHER" id="PTHR13904">
    <property type="entry name" value="PRE-MRNA SPLICING FACTOR PRP31"/>
    <property type="match status" value="1"/>
</dbReference>
<dbReference type="PROSITE" id="PS51358">
    <property type="entry name" value="NOP"/>
    <property type="match status" value="1"/>
</dbReference>
<accession>A0A9W6WEN7</accession>
<dbReference type="PANTHER" id="PTHR13904:SF0">
    <property type="entry name" value="U4_U6 SMALL NUCLEAR RIBONUCLEOPROTEIN PRP31"/>
    <property type="match status" value="1"/>
</dbReference>
<keyword evidence="7" id="KW-0539">Nucleus</keyword>
<dbReference type="Proteomes" id="UP001165120">
    <property type="component" value="Unassembled WGS sequence"/>
</dbReference>
<protein>
    <submittedName>
        <fullName evidence="10">Unnamed protein product</fullName>
    </submittedName>
</protein>
<comment type="subcellular location">
    <subcellularLocation>
        <location evidence="1">Nucleus</location>
    </subcellularLocation>
</comment>
<dbReference type="Pfam" id="PF09785">
    <property type="entry name" value="Prp31_C"/>
    <property type="match status" value="1"/>
</dbReference>
<feature type="domain" description="Nop" evidence="9">
    <location>
        <begin position="244"/>
        <end position="366"/>
    </location>
</feature>
<dbReference type="InterPro" id="IPR002687">
    <property type="entry name" value="Nop_dom"/>
</dbReference>
<evidence type="ECO:0000256" key="7">
    <source>
        <dbReference type="ARBA" id="ARBA00023242"/>
    </source>
</evidence>
<proteinExistence type="inferred from homology"/>
<keyword evidence="8" id="KW-0687">Ribonucleoprotein</keyword>
<dbReference type="GO" id="GO:0000244">
    <property type="term" value="P:spliceosomal tri-snRNP complex assembly"/>
    <property type="evidence" value="ECO:0007669"/>
    <property type="project" value="InterPro"/>
</dbReference>